<feature type="chain" id="PRO_5017292509" description="YdgH/BhsA/McbA-like domain-containing protein" evidence="2">
    <location>
        <begin position="25"/>
        <end position="73"/>
    </location>
</feature>
<reference evidence="5" key="1">
    <citation type="submission" date="2016-10" db="EMBL/GenBank/DDBJ databases">
        <authorList>
            <person name="Varghese N."/>
            <person name="Submissions S."/>
        </authorList>
    </citation>
    <scope>NUCLEOTIDE SEQUENCE [LARGE SCALE GENOMIC DNA]</scope>
    <source>
        <strain evidence="5">N6PO6</strain>
    </source>
</reference>
<feature type="domain" description="YdgH/BhsA/McbA-like" evidence="3">
    <location>
        <begin position="27"/>
        <end position="71"/>
    </location>
</feature>
<evidence type="ECO:0000313" key="5">
    <source>
        <dbReference type="Proteomes" id="UP000242222"/>
    </source>
</evidence>
<dbReference type="InterPro" id="IPR010854">
    <property type="entry name" value="YdgH/BhsA/McbA-like_dom"/>
</dbReference>
<evidence type="ECO:0000256" key="1">
    <source>
        <dbReference type="ARBA" id="ARBA00022729"/>
    </source>
</evidence>
<dbReference type="SUPFAM" id="SSF159871">
    <property type="entry name" value="YdgH-like"/>
    <property type="match status" value="1"/>
</dbReference>
<evidence type="ECO:0000259" key="3">
    <source>
        <dbReference type="Pfam" id="PF07338"/>
    </source>
</evidence>
<dbReference type="InterPro" id="IPR025543">
    <property type="entry name" value="Dodecin-like"/>
</dbReference>
<dbReference type="InterPro" id="IPR036275">
    <property type="entry name" value="YdgH-like_sf"/>
</dbReference>
<feature type="signal peptide" evidence="2">
    <location>
        <begin position="1"/>
        <end position="24"/>
    </location>
</feature>
<organism evidence="4 5">
    <name type="scientific">Izhakiella capsodis</name>
    <dbReference type="NCBI Taxonomy" id="1367852"/>
    <lineage>
        <taxon>Bacteria</taxon>
        <taxon>Pseudomonadati</taxon>
        <taxon>Pseudomonadota</taxon>
        <taxon>Gammaproteobacteria</taxon>
        <taxon>Enterobacterales</taxon>
        <taxon>Erwiniaceae</taxon>
        <taxon>Izhakiella</taxon>
    </lineage>
</organism>
<keyword evidence="1 2" id="KW-0732">Signal</keyword>
<evidence type="ECO:0000313" key="4">
    <source>
        <dbReference type="EMBL" id="SFN05034.1"/>
    </source>
</evidence>
<evidence type="ECO:0000256" key="2">
    <source>
        <dbReference type="SAM" id="SignalP"/>
    </source>
</evidence>
<accession>A0A1I4VUU7</accession>
<dbReference type="RefSeq" id="WP_092875376.1">
    <property type="nucleotide sequence ID" value="NZ_FOVC01000002.1"/>
</dbReference>
<dbReference type="AlphaFoldDB" id="A0A1I4VUU7"/>
<sequence>MKNIRAISIAAIAALSLISFGSYAGQSVSARGSTLDSAEAHIAAKAKAAGAESYRITSARVDNGVYMTAELDK</sequence>
<proteinExistence type="predicted"/>
<dbReference type="EMBL" id="FOVC01000002">
    <property type="protein sequence ID" value="SFN05034.1"/>
    <property type="molecule type" value="Genomic_DNA"/>
</dbReference>
<dbReference type="Pfam" id="PF07338">
    <property type="entry name" value="YdgH_BhsA-like"/>
    <property type="match status" value="1"/>
</dbReference>
<dbReference type="Proteomes" id="UP000242222">
    <property type="component" value="Unassembled WGS sequence"/>
</dbReference>
<gene>
    <name evidence="4" type="ORF">SAMN05216516_10297</name>
</gene>
<keyword evidence="5" id="KW-1185">Reference proteome</keyword>
<protein>
    <recommendedName>
        <fullName evidence="3">YdgH/BhsA/McbA-like domain-containing protein</fullName>
    </recommendedName>
</protein>
<dbReference type="Gene3D" id="3.30.1660.10">
    <property type="entry name" value="Flavin-binding protein dodecin"/>
    <property type="match status" value="1"/>
</dbReference>
<name>A0A1I4VUU7_9GAMM</name>